<dbReference type="PANTHER" id="PTHR30474:SF2">
    <property type="entry name" value="PEPTIDOGLYCAN GLYCOSYLTRANSFERASE FTSW-RELATED"/>
    <property type="match status" value="1"/>
</dbReference>
<keyword evidence="3 16" id="KW-1003">Cell membrane</keyword>
<comment type="pathway">
    <text evidence="2 16">Cell wall biogenesis; peptidoglycan biosynthesis.</text>
</comment>
<feature type="transmembrane region" description="Helical" evidence="16">
    <location>
        <begin position="60"/>
        <end position="78"/>
    </location>
</feature>
<evidence type="ECO:0000313" key="19">
    <source>
        <dbReference type="Proteomes" id="UP000322165"/>
    </source>
</evidence>
<dbReference type="PANTHER" id="PTHR30474">
    <property type="entry name" value="CELL CYCLE PROTEIN"/>
    <property type="match status" value="1"/>
</dbReference>
<keyword evidence="12 16" id="KW-0131">Cell cycle</keyword>
<proteinExistence type="inferred from homology"/>
<evidence type="ECO:0000256" key="2">
    <source>
        <dbReference type="ARBA" id="ARBA00004752"/>
    </source>
</evidence>
<evidence type="ECO:0000256" key="15">
    <source>
        <dbReference type="ARBA" id="ARBA00049902"/>
    </source>
</evidence>
<evidence type="ECO:0000256" key="3">
    <source>
        <dbReference type="ARBA" id="ARBA00022475"/>
    </source>
</evidence>
<dbReference type="Pfam" id="PF01098">
    <property type="entry name" value="FTSW_RODA_SPOVE"/>
    <property type="match status" value="1"/>
</dbReference>
<evidence type="ECO:0000256" key="14">
    <source>
        <dbReference type="ARBA" id="ARBA00038053"/>
    </source>
</evidence>
<dbReference type="GO" id="GO:0008360">
    <property type="term" value="P:regulation of cell shape"/>
    <property type="evidence" value="ECO:0007669"/>
    <property type="project" value="UniProtKB-KW"/>
</dbReference>
<reference evidence="18 19" key="1">
    <citation type="submission" date="2019-09" db="EMBL/GenBank/DDBJ databases">
        <title>Arenimonas chukotkensis sp. nov., a bacterium isolated from Chukotka hot spring, Arctic region, Russia.</title>
        <authorList>
            <person name="Zayulina K.S."/>
            <person name="Prokofeva M.I."/>
            <person name="Elcheninov A.G."/>
            <person name="Novikov A."/>
            <person name="Kochetkova T.V."/>
            <person name="Kublanov I.V."/>
        </authorList>
    </citation>
    <scope>NUCLEOTIDE SEQUENCE [LARGE SCALE GENOMIC DNA]</scope>
    <source>
        <strain evidence="18 19">3729k</strain>
    </source>
</reference>
<comment type="catalytic activity">
    <reaction evidence="15 16">
        <text>[GlcNAc-(1-&gt;4)-Mur2Ac(oyl-L-Ala-gamma-D-Glu-L-Lys-D-Ala-D-Ala)](n)-di-trans,octa-cis-undecaprenyl diphosphate + beta-D-GlcNAc-(1-&gt;4)-Mur2Ac(oyl-L-Ala-gamma-D-Glu-L-Lys-D-Ala-D-Ala)-di-trans,octa-cis-undecaprenyl diphosphate = [GlcNAc-(1-&gt;4)-Mur2Ac(oyl-L-Ala-gamma-D-Glu-L-Lys-D-Ala-D-Ala)](n+1)-di-trans,octa-cis-undecaprenyl diphosphate + di-trans,octa-cis-undecaprenyl diphosphate + H(+)</text>
        <dbReference type="Rhea" id="RHEA:23708"/>
        <dbReference type="Rhea" id="RHEA-COMP:9602"/>
        <dbReference type="Rhea" id="RHEA-COMP:9603"/>
        <dbReference type="ChEBI" id="CHEBI:15378"/>
        <dbReference type="ChEBI" id="CHEBI:58405"/>
        <dbReference type="ChEBI" id="CHEBI:60033"/>
        <dbReference type="ChEBI" id="CHEBI:78435"/>
        <dbReference type="EC" id="2.4.99.28"/>
    </reaction>
</comment>
<protein>
    <recommendedName>
        <fullName evidence="16">Probable peptidoglycan glycosyltransferase FtsW</fullName>
        <shortName evidence="16">PGT</shortName>
        <ecNumber evidence="16">2.4.99.28</ecNumber>
    </recommendedName>
    <alternativeName>
        <fullName evidence="16">Cell division protein FtsW</fullName>
    </alternativeName>
    <alternativeName>
        <fullName evidence="16">Cell wall polymerase</fullName>
    </alternativeName>
    <alternativeName>
        <fullName evidence="16">Peptidoglycan polymerase</fullName>
        <shortName evidence="16">PG polymerase</shortName>
    </alternativeName>
</protein>
<keyword evidence="4 16" id="KW-0132">Cell division</keyword>
<feature type="transmembrane region" description="Helical" evidence="16">
    <location>
        <begin position="25"/>
        <end position="48"/>
    </location>
</feature>
<keyword evidence="6 16" id="KW-0808">Transferase</keyword>
<organism evidence="18 19">
    <name type="scientific">Arenimonas fontis</name>
    <dbReference type="NCBI Taxonomy" id="2608255"/>
    <lineage>
        <taxon>Bacteria</taxon>
        <taxon>Pseudomonadati</taxon>
        <taxon>Pseudomonadota</taxon>
        <taxon>Gammaproteobacteria</taxon>
        <taxon>Lysobacterales</taxon>
        <taxon>Lysobacteraceae</taxon>
        <taxon>Arenimonas</taxon>
    </lineage>
</organism>
<evidence type="ECO:0000256" key="4">
    <source>
        <dbReference type="ARBA" id="ARBA00022618"/>
    </source>
</evidence>
<feature type="transmembrane region" description="Helical" evidence="16">
    <location>
        <begin position="352"/>
        <end position="375"/>
    </location>
</feature>
<dbReference type="UniPathway" id="UPA00219"/>
<evidence type="ECO:0000256" key="17">
    <source>
        <dbReference type="SAM" id="MobiDB-lite"/>
    </source>
</evidence>
<dbReference type="EMBL" id="VUOD01000004">
    <property type="protein sequence ID" value="KAA2284944.1"/>
    <property type="molecule type" value="Genomic_DNA"/>
</dbReference>
<dbReference type="GO" id="GO:0015648">
    <property type="term" value="F:lipid-linked peptidoglycan transporter activity"/>
    <property type="evidence" value="ECO:0007669"/>
    <property type="project" value="TreeGrafter"/>
</dbReference>
<dbReference type="InterPro" id="IPR013437">
    <property type="entry name" value="FtsW"/>
</dbReference>
<name>A0A5B2ZCM8_9GAMM</name>
<evidence type="ECO:0000256" key="12">
    <source>
        <dbReference type="ARBA" id="ARBA00023306"/>
    </source>
</evidence>
<dbReference type="GO" id="GO:0043093">
    <property type="term" value="P:FtsZ-dependent cytokinesis"/>
    <property type="evidence" value="ECO:0007669"/>
    <property type="project" value="UniProtKB-UniRule"/>
</dbReference>
<keyword evidence="16" id="KW-0997">Cell inner membrane</keyword>
<feature type="transmembrane region" description="Helical" evidence="16">
    <location>
        <begin position="202"/>
        <end position="222"/>
    </location>
</feature>
<evidence type="ECO:0000256" key="9">
    <source>
        <dbReference type="ARBA" id="ARBA00022984"/>
    </source>
</evidence>
<dbReference type="GO" id="GO:0071555">
    <property type="term" value="P:cell wall organization"/>
    <property type="evidence" value="ECO:0007669"/>
    <property type="project" value="UniProtKB-KW"/>
</dbReference>
<comment type="caution">
    <text evidence="18">The sequence shown here is derived from an EMBL/GenBank/DDBJ whole genome shotgun (WGS) entry which is preliminary data.</text>
</comment>
<keyword evidence="8 16" id="KW-0133">Cell shape</keyword>
<evidence type="ECO:0000256" key="10">
    <source>
        <dbReference type="ARBA" id="ARBA00022989"/>
    </source>
</evidence>
<evidence type="ECO:0000256" key="5">
    <source>
        <dbReference type="ARBA" id="ARBA00022676"/>
    </source>
</evidence>
<dbReference type="GO" id="GO:0032153">
    <property type="term" value="C:cell division site"/>
    <property type="evidence" value="ECO:0007669"/>
    <property type="project" value="UniProtKB-UniRule"/>
</dbReference>
<gene>
    <name evidence="16 18" type="primary">ftsW</name>
    <name evidence="18" type="ORF">F0415_06750</name>
</gene>
<evidence type="ECO:0000256" key="16">
    <source>
        <dbReference type="HAMAP-Rule" id="MF_00913"/>
    </source>
</evidence>
<dbReference type="GO" id="GO:0009252">
    <property type="term" value="P:peptidoglycan biosynthetic process"/>
    <property type="evidence" value="ECO:0007669"/>
    <property type="project" value="UniProtKB-UniRule"/>
</dbReference>
<evidence type="ECO:0000256" key="7">
    <source>
        <dbReference type="ARBA" id="ARBA00022692"/>
    </source>
</evidence>
<feature type="transmembrane region" description="Helical" evidence="16">
    <location>
        <begin position="90"/>
        <end position="108"/>
    </location>
</feature>
<keyword evidence="19" id="KW-1185">Reference proteome</keyword>
<dbReference type="RefSeq" id="WP_149860443.1">
    <property type="nucleotide sequence ID" value="NZ_VUOD01000004.1"/>
</dbReference>
<evidence type="ECO:0000256" key="13">
    <source>
        <dbReference type="ARBA" id="ARBA00023316"/>
    </source>
</evidence>
<feature type="region of interest" description="Disordered" evidence="17">
    <location>
        <begin position="415"/>
        <end position="443"/>
    </location>
</feature>
<feature type="transmembrane region" description="Helical" evidence="16">
    <location>
        <begin position="287"/>
        <end position="308"/>
    </location>
</feature>
<evidence type="ECO:0000256" key="6">
    <source>
        <dbReference type="ARBA" id="ARBA00022679"/>
    </source>
</evidence>
<comment type="function">
    <text evidence="16">Peptidoglycan polymerase that is essential for cell division.</text>
</comment>
<dbReference type="GO" id="GO:0005886">
    <property type="term" value="C:plasma membrane"/>
    <property type="evidence" value="ECO:0007669"/>
    <property type="project" value="UniProtKB-SubCell"/>
</dbReference>
<feature type="transmembrane region" description="Helical" evidence="16">
    <location>
        <begin position="157"/>
        <end position="175"/>
    </location>
</feature>
<dbReference type="InterPro" id="IPR001182">
    <property type="entry name" value="FtsW/RodA"/>
</dbReference>
<reference evidence="18 19" key="2">
    <citation type="submission" date="2019-09" db="EMBL/GenBank/DDBJ databases">
        <authorList>
            <person name="Mazur A."/>
        </authorList>
    </citation>
    <scope>NUCLEOTIDE SEQUENCE [LARGE SCALE GENOMIC DNA]</scope>
    <source>
        <strain evidence="18 19">3729k</strain>
    </source>
</reference>
<comment type="subcellular location">
    <subcellularLocation>
        <location evidence="16">Cell inner membrane</location>
        <topology evidence="16">Multi-pass membrane protein</topology>
    </subcellularLocation>
    <subcellularLocation>
        <location evidence="1">Cell membrane</location>
        <topology evidence="1">Multi-pass membrane protein</topology>
    </subcellularLocation>
    <text evidence="16">Localizes to the division septum.</text>
</comment>
<evidence type="ECO:0000256" key="8">
    <source>
        <dbReference type="ARBA" id="ARBA00022960"/>
    </source>
</evidence>
<keyword evidence="13 16" id="KW-0961">Cell wall biogenesis/degradation</keyword>
<feature type="transmembrane region" description="Helical" evidence="16">
    <location>
        <begin position="181"/>
        <end position="197"/>
    </location>
</feature>
<dbReference type="AlphaFoldDB" id="A0A5B2ZCM8"/>
<evidence type="ECO:0000256" key="11">
    <source>
        <dbReference type="ARBA" id="ARBA00023136"/>
    </source>
</evidence>
<dbReference type="HAMAP" id="MF_00913">
    <property type="entry name" value="PGT_FtsW_proteobact"/>
    <property type="match status" value="1"/>
</dbReference>
<feature type="transmembrane region" description="Helical" evidence="16">
    <location>
        <begin position="320"/>
        <end position="346"/>
    </location>
</feature>
<evidence type="ECO:0000256" key="1">
    <source>
        <dbReference type="ARBA" id="ARBA00004651"/>
    </source>
</evidence>
<dbReference type="GO" id="GO:0008955">
    <property type="term" value="F:peptidoglycan glycosyltransferase activity"/>
    <property type="evidence" value="ECO:0007669"/>
    <property type="project" value="UniProtKB-UniRule"/>
</dbReference>
<dbReference type="Proteomes" id="UP000322165">
    <property type="component" value="Unassembled WGS sequence"/>
</dbReference>
<accession>A0A5B2ZCM8</accession>
<dbReference type="NCBIfam" id="TIGR02614">
    <property type="entry name" value="ftsW"/>
    <property type="match status" value="1"/>
</dbReference>
<keyword evidence="11 16" id="KW-0472">Membrane</keyword>
<keyword evidence="7 16" id="KW-0812">Transmembrane</keyword>
<keyword evidence="10 16" id="KW-1133">Transmembrane helix</keyword>
<evidence type="ECO:0000313" key="18">
    <source>
        <dbReference type="EMBL" id="KAA2284944.1"/>
    </source>
</evidence>
<keyword evidence="5 16" id="KW-0328">Glycosyltransferase</keyword>
<comment type="similarity">
    <text evidence="14 16">Belongs to the SEDS family. FtsW subfamily.</text>
</comment>
<feature type="transmembrane region" description="Helical" evidence="16">
    <location>
        <begin position="128"/>
        <end position="145"/>
    </location>
</feature>
<keyword evidence="9 16" id="KW-0573">Peptidoglycan synthesis</keyword>
<sequence>MSHVADHRAQQATRLEQIAGRYDPWLLGMALALAAVGVVMVGSSSVAVAEGLGVGPFHFLIRHLLFLALGVGLAAVLMRTELKRVERYGQWLLLGCFLLLLLVFLPGIGHTVNGAQRWINLGLSKFQAVEAVKLLLIVWLASYLVRHRDEIGHRWKALLKPLLMSGGIVACLLLQPDFGSAALILAITGGMVWLGGARIAHLALMGAITLPLLAAVAVAAPYRMARLKSFLNPWEDPFNDGFQLTQALIAIGRGEWFGVGLGASVQKLFYLPEAHTDFIFSVAAEELGFVGAAALILLFAGFAWRSFALGLRAVEKRRHFAGFCAFGVGLWIGLQAFVSIGVNLGILPTKGLTLPLISSGGSSVLMTCMAIGLLLRVSYELDRAERQVARLRGEGEVEAEAEEELDAACLPANLPATPESAPMPAVGPRGSRHRVEPKWGTAG</sequence>
<dbReference type="EC" id="2.4.99.28" evidence="16"/>